<accession>A0ACA9N4K3</accession>
<gene>
    <name evidence="1" type="ORF">SPELUC_LOCUS7966</name>
</gene>
<evidence type="ECO:0000313" key="1">
    <source>
        <dbReference type="EMBL" id="CAG8623817.1"/>
    </source>
</evidence>
<protein>
    <submittedName>
        <fullName evidence="1">3936_t:CDS:1</fullName>
    </submittedName>
</protein>
<comment type="caution">
    <text evidence="1">The sequence shown here is derived from an EMBL/GenBank/DDBJ whole genome shotgun (WGS) entry which is preliminary data.</text>
</comment>
<feature type="non-terminal residue" evidence="1">
    <location>
        <position position="1"/>
    </location>
</feature>
<sequence length="72" mass="8561">EPNDNERTFFKKIRPLVKDQKYLNKIDKILRKDDLDLPENKKQRKLKNIKEDVDMMLGFESVPGSHHHGSFP</sequence>
<keyword evidence="2" id="KW-1185">Reference proteome</keyword>
<reference evidence="1" key="1">
    <citation type="submission" date="2021-06" db="EMBL/GenBank/DDBJ databases">
        <authorList>
            <person name="Kallberg Y."/>
            <person name="Tangrot J."/>
            <person name="Rosling A."/>
        </authorList>
    </citation>
    <scope>NUCLEOTIDE SEQUENCE</scope>
    <source>
        <strain evidence="1">28 12/20/2015</strain>
    </source>
</reference>
<name>A0ACA9N4K3_9GLOM</name>
<evidence type="ECO:0000313" key="2">
    <source>
        <dbReference type="Proteomes" id="UP000789366"/>
    </source>
</evidence>
<proteinExistence type="predicted"/>
<dbReference type="Proteomes" id="UP000789366">
    <property type="component" value="Unassembled WGS sequence"/>
</dbReference>
<dbReference type="EMBL" id="CAJVPW010011270">
    <property type="protein sequence ID" value="CAG8623817.1"/>
    <property type="molecule type" value="Genomic_DNA"/>
</dbReference>
<organism evidence="1 2">
    <name type="scientific">Cetraspora pellucida</name>
    <dbReference type="NCBI Taxonomy" id="1433469"/>
    <lineage>
        <taxon>Eukaryota</taxon>
        <taxon>Fungi</taxon>
        <taxon>Fungi incertae sedis</taxon>
        <taxon>Mucoromycota</taxon>
        <taxon>Glomeromycotina</taxon>
        <taxon>Glomeromycetes</taxon>
        <taxon>Diversisporales</taxon>
        <taxon>Gigasporaceae</taxon>
        <taxon>Cetraspora</taxon>
    </lineage>
</organism>